<proteinExistence type="predicted"/>
<protein>
    <recommendedName>
        <fullName evidence="3">MULE transposase domain-containing protein</fullName>
    </recommendedName>
</protein>
<gene>
    <name evidence="1" type="ORF">M9Y10_021214</name>
</gene>
<reference evidence="1 2" key="1">
    <citation type="submission" date="2024-04" db="EMBL/GenBank/DDBJ databases">
        <title>Tritrichomonas musculus Genome.</title>
        <authorList>
            <person name="Alves-Ferreira E."/>
            <person name="Grigg M."/>
            <person name="Lorenzi H."/>
            <person name="Galac M."/>
        </authorList>
    </citation>
    <scope>NUCLEOTIDE SEQUENCE [LARGE SCALE GENOMIC DNA]</scope>
    <source>
        <strain evidence="1 2">EAF2021</strain>
    </source>
</reference>
<dbReference type="Proteomes" id="UP001470230">
    <property type="component" value="Unassembled WGS sequence"/>
</dbReference>
<evidence type="ECO:0000313" key="1">
    <source>
        <dbReference type="EMBL" id="KAK8845038.1"/>
    </source>
</evidence>
<dbReference type="EMBL" id="JAPFFF010000031">
    <property type="protein sequence ID" value="KAK8845038.1"/>
    <property type="molecule type" value="Genomic_DNA"/>
</dbReference>
<evidence type="ECO:0008006" key="3">
    <source>
        <dbReference type="Google" id="ProtNLM"/>
    </source>
</evidence>
<comment type="caution">
    <text evidence="1">The sequence shown here is derived from an EMBL/GenBank/DDBJ whole genome shotgun (WGS) entry which is preliminary data.</text>
</comment>
<evidence type="ECO:0000313" key="2">
    <source>
        <dbReference type="Proteomes" id="UP001470230"/>
    </source>
</evidence>
<sequence>MRSLLTLVFYSVHFFMEDEIRINLDLIEASSSFKIVSEEMQNCRYKAAKSVEIQPENSMWDYRNLAVFINELKEFKYDPKNGSRIQFNPDNAQYFFFRFIKQSNPEHFILLNIKKTITVRVSKPYIDSWNPEQCKMSWIKKSLSFELSSSSQALLKNSPLLYYPQSDFSTLFNTFAQSFVNMKISKPAKKTMHIYDYVYNFSSESFYNQINEARFKNITEGCLHLLLAEYNNTTKKLDKIDIESKSFYVMSGTFLNPYASSIVRETRAAGLLLDTTWKLMQHYVVSIPTVVINNVGLPLGFSFGLIEDSEIYNSFFNYFEKKFNFKITDYLNVCESDQGTGLRKAVKEQGMTHLKCLRHMLVNIGKKRFSEQIGNLISVSSNKDFEELKKLYTDLWLEITDEKIISNLEKNLNKVGLTFKTQNKVEIFNEEKWDEISMVRRASYRMPSCTNHLESTHGHMNGSIPRRNAFWPSLHRICDNIMKKLQNFDSYYKQNYSNYKRKIISKCQNKPVDIMRKLIINYKTDINTQTCQCGESILISSMIGINLPCSHLYFLGMPFPKSESPKLAIENVF</sequence>
<name>A0ABR2HDC7_9EUKA</name>
<accession>A0ABR2HDC7</accession>
<organism evidence="1 2">
    <name type="scientific">Tritrichomonas musculus</name>
    <dbReference type="NCBI Taxonomy" id="1915356"/>
    <lineage>
        <taxon>Eukaryota</taxon>
        <taxon>Metamonada</taxon>
        <taxon>Parabasalia</taxon>
        <taxon>Tritrichomonadida</taxon>
        <taxon>Tritrichomonadidae</taxon>
        <taxon>Tritrichomonas</taxon>
    </lineage>
</organism>
<keyword evidence="2" id="KW-1185">Reference proteome</keyword>